<dbReference type="EMBL" id="UINC01168020">
    <property type="protein sequence ID" value="SVD70837.1"/>
    <property type="molecule type" value="Genomic_DNA"/>
</dbReference>
<protein>
    <recommendedName>
        <fullName evidence="2">Citrate (Si)-synthase</fullName>
    </recommendedName>
</protein>
<sequence>MPDTASLEIGDQKYSLNVITGTEQERAIDISRLRKESKVITFDDGYGNTGSCESSVTFIDGDKGILRYRGYDIAELAQKSTFLEVSNLLLYGDLPTSNELNDFRQRVAGYCDLPTEVS</sequence>
<accession>A0A382XI42</accession>
<proteinExistence type="predicted"/>
<dbReference type="Pfam" id="PF00285">
    <property type="entry name" value="Citrate_synt"/>
    <property type="match status" value="1"/>
</dbReference>
<reference evidence="1" key="1">
    <citation type="submission" date="2018-05" db="EMBL/GenBank/DDBJ databases">
        <authorList>
            <person name="Lanie J.A."/>
            <person name="Ng W.-L."/>
            <person name="Kazmierczak K.M."/>
            <person name="Andrzejewski T.M."/>
            <person name="Davidsen T.M."/>
            <person name="Wayne K.J."/>
            <person name="Tettelin H."/>
            <person name="Glass J.I."/>
            <person name="Rusch D."/>
            <person name="Podicherti R."/>
            <person name="Tsui H.-C.T."/>
            <person name="Winkler M.E."/>
        </authorList>
    </citation>
    <scope>NUCLEOTIDE SEQUENCE</scope>
</reference>
<evidence type="ECO:0008006" key="2">
    <source>
        <dbReference type="Google" id="ProtNLM"/>
    </source>
</evidence>
<dbReference type="PANTHER" id="PTHR42871">
    <property type="entry name" value="CITRATE SYNTHASE"/>
    <property type="match status" value="1"/>
</dbReference>
<feature type="non-terminal residue" evidence="1">
    <location>
        <position position="118"/>
    </location>
</feature>
<dbReference type="Gene3D" id="1.10.580.10">
    <property type="entry name" value="Citrate Synthase, domain 1"/>
    <property type="match status" value="1"/>
</dbReference>
<dbReference type="InterPro" id="IPR016142">
    <property type="entry name" value="Citrate_synth-like_lrg_a-sub"/>
</dbReference>
<dbReference type="InterPro" id="IPR002020">
    <property type="entry name" value="Citrate_synthase"/>
</dbReference>
<dbReference type="GO" id="GO:0046912">
    <property type="term" value="F:acyltransferase activity, acyl groups converted into alkyl on transfer"/>
    <property type="evidence" value="ECO:0007669"/>
    <property type="project" value="InterPro"/>
</dbReference>
<dbReference type="AlphaFoldDB" id="A0A382XI42"/>
<name>A0A382XI42_9ZZZZ</name>
<dbReference type="Gene3D" id="2.20.28.60">
    <property type="match status" value="1"/>
</dbReference>
<organism evidence="1">
    <name type="scientific">marine metagenome</name>
    <dbReference type="NCBI Taxonomy" id="408172"/>
    <lineage>
        <taxon>unclassified sequences</taxon>
        <taxon>metagenomes</taxon>
        <taxon>ecological metagenomes</taxon>
    </lineage>
</organism>
<dbReference type="SUPFAM" id="SSF48256">
    <property type="entry name" value="Citrate synthase"/>
    <property type="match status" value="1"/>
</dbReference>
<evidence type="ECO:0000313" key="1">
    <source>
        <dbReference type="EMBL" id="SVD70837.1"/>
    </source>
</evidence>
<dbReference type="InterPro" id="IPR036969">
    <property type="entry name" value="Citrate_synthase_sf"/>
</dbReference>
<dbReference type="PANTHER" id="PTHR42871:SF1">
    <property type="entry name" value="CITRATE SYNTHASE"/>
    <property type="match status" value="1"/>
</dbReference>
<gene>
    <name evidence="1" type="ORF">METZ01_LOCUS423691</name>
</gene>